<dbReference type="Proteomes" id="UP000676336">
    <property type="component" value="Unassembled WGS sequence"/>
</dbReference>
<evidence type="ECO:0000313" key="6">
    <source>
        <dbReference type="EMBL" id="CAF3972240.1"/>
    </source>
</evidence>
<dbReference type="EMBL" id="CAJNRE010000071">
    <property type="protein sequence ID" value="CAF1914938.1"/>
    <property type="molecule type" value="Genomic_DNA"/>
</dbReference>
<evidence type="ECO:0000313" key="7">
    <source>
        <dbReference type="Proteomes" id="UP000663834"/>
    </source>
</evidence>
<proteinExistence type="predicted"/>
<evidence type="ECO:0000313" key="4">
    <source>
        <dbReference type="EMBL" id="CAF3857208.1"/>
    </source>
</evidence>
<dbReference type="Proteomes" id="UP000681720">
    <property type="component" value="Unassembled WGS sequence"/>
</dbReference>
<gene>
    <name evidence="4" type="ORF">BYL167_LOCUS6184</name>
    <name evidence="1" type="ORF">CJN711_LOCUS2553</name>
    <name evidence="5" type="ORF">GIL414_LOCUS5576</name>
    <name evidence="2" type="ORF">KQP761_LOCUS2802</name>
    <name evidence="3" type="ORF">MBJ925_LOCUS1111</name>
    <name evidence="6" type="ORF">SMN809_LOCUS10387</name>
</gene>
<evidence type="ECO:0000313" key="1">
    <source>
        <dbReference type="EMBL" id="CAF1005250.1"/>
    </source>
</evidence>
<dbReference type="AlphaFoldDB" id="A0A815AST3"/>
<protein>
    <submittedName>
        <fullName evidence="2">Uncharacterized protein</fullName>
    </submittedName>
</protein>
<dbReference type="EMBL" id="CAJOBJ010001487">
    <property type="protein sequence ID" value="CAF3881680.1"/>
    <property type="molecule type" value="Genomic_DNA"/>
</dbReference>
<dbReference type="Proteomes" id="UP000663824">
    <property type="component" value="Unassembled WGS sequence"/>
</dbReference>
<evidence type="ECO:0000313" key="3">
    <source>
        <dbReference type="EMBL" id="CAF1914938.1"/>
    </source>
</evidence>
<evidence type="ECO:0000313" key="2">
    <source>
        <dbReference type="EMBL" id="CAF1261082.1"/>
    </source>
</evidence>
<comment type="caution">
    <text evidence="2">The sequence shown here is derived from an EMBL/GenBank/DDBJ whole genome shotgun (WGS) entry which is preliminary data.</text>
</comment>
<dbReference type="Proteomes" id="UP000681967">
    <property type="component" value="Unassembled WGS sequence"/>
</dbReference>
<dbReference type="EMBL" id="CAJOBH010001483">
    <property type="protein sequence ID" value="CAF3857208.1"/>
    <property type="molecule type" value="Genomic_DNA"/>
</dbReference>
<dbReference type="EMBL" id="CAJNOV010000156">
    <property type="protein sequence ID" value="CAF1005250.1"/>
    <property type="molecule type" value="Genomic_DNA"/>
</dbReference>
<accession>A0A815AST3</accession>
<dbReference type="Proteomes" id="UP000663855">
    <property type="component" value="Unassembled WGS sequence"/>
</dbReference>
<dbReference type="EMBL" id="CAJOBI010003536">
    <property type="protein sequence ID" value="CAF3972240.1"/>
    <property type="molecule type" value="Genomic_DNA"/>
</dbReference>
<dbReference type="EMBL" id="CAJNOW010000172">
    <property type="protein sequence ID" value="CAF1261082.1"/>
    <property type="molecule type" value="Genomic_DNA"/>
</dbReference>
<dbReference type="Proteomes" id="UP000663834">
    <property type="component" value="Unassembled WGS sequence"/>
</dbReference>
<reference evidence="2" key="1">
    <citation type="submission" date="2021-02" db="EMBL/GenBank/DDBJ databases">
        <authorList>
            <person name="Nowell W R."/>
        </authorList>
    </citation>
    <scope>NUCLEOTIDE SEQUENCE</scope>
</reference>
<organism evidence="2 7">
    <name type="scientific">Rotaria magnacalcarata</name>
    <dbReference type="NCBI Taxonomy" id="392030"/>
    <lineage>
        <taxon>Eukaryota</taxon>
        <taxon>Metazoa</taxon>
        <taxon>Spiralia</taxon>
        <taxon>Gnathifera</taxon>
        <taxon>Rotifera</taxon>
        <taxon>Eurotatoria</taxon>
        <taxon>Bdelloidea</taxon>
        <taxon>Philodinida</taxon>
        <taxon>Philodinidae</taxon>
        <taxon>Rotaria</taxon>
    </lineage>
</organism>
<name>A0A815AST3_9BILA</name>
<evidence type="ECO:0000313" key="5">
    <source>
        <dbReference type="EMBL" id="CAF3881680.1"/>
    </source>
</evidence>
<sequence>MFSHKCYVSQQLAMMLGSDAITRDTVSNHSPTISESKNIDNAYLLYFIKDENIYRRGHFTVTRSHLIIDLTVAIRFSSIKLVEFVYDKPESHMFEIVFNDDLTIYIAYGHSSSPITNEIRLLTDQFRYHVNSQWQSIRGIDNKKYVTLKMNWTMK</sequence>